<dbReference type="GO" id="GO:0008108">
    <property type="term" value="F:UDP-glucose:hexose-1-phosphate uridylyltransferase activity"/>
    <property type="evidence" value="ECO:0007669"/>
    <property type="project" value="UniProtKB-UniRule"/>
</dbReference>
<dbReference type="Pfam" id="PF01087">
    <property type="entry name" value="GalP_UDP_transf"/>
    <property type="match status" value="1"/>
</dbReference>
<comment type="subcellular location">
    <subcellularLocation>
        <location evidence="2 10">Cytoplasm</location>
    </subcellularLocation>
</comment>
<dbReference type="NCBIfam" id="NF003629">
    <property type="entry name" value="PRK05270.1-2"/>
    <property type="match status" value="1"/>
</dbReference>
<feature type="domain" description="Galactose-1-phosphate uridyl transferase N-terminal" evidence="11">
    <location>
        <begin position="22"/>
        <end position="232"/>
    </location>
</feature>
<keyword evidence="5 10" id="KW-0963">Cytoplasm</keyword>
<evidence type="ECO:0000259" key="11">
    <source>
        <dbReference type="Pfam" id="PF01087"/>
    </source>
</evidence>
<dbReference type="PIRSF" id="PIRSF006005">
    <property type="entry name" value="GalT_BS"/>
    <property type="match status" value="1"/>
</dbReference>
<dbReference type="RefSeq" id="WP_156666527.1">
    <property type="nucleotide sequence ID" value="NZ_CACRUO010000020.1"/>
</dbReference>
<organism evidence="13">
    <name type="scientific">Staphylococcus simulans</name>
    <dbReference type="NCBI Taxonomy" id="1286"/>
    <lineage>
        <taxon>Bacteria</taxon>
        <taxon>Bacillati</taxon>
        <taxon>Bacillota</taxon>
        <taxon>Bacilli</taxon>
        <taxon>Bacillales</taxon>
        <taxon>Staphylococcaceae</taxon>
        <taxon>Staphylococcus</taxon>
    </lineage>
</organism>
<feature type="domain" description="Galactose-1-phosphate uridyl transferase C-terminal" evidence="12">
    <location>
        <begin position="248"/>
        <end position="434"/>
    </location>
</feature>
<evidence type="ECO:0000256" key="8">
    <source>
        <dbReference type="ARBA" id="ARBA00023144"/>
    </source>
</evidence>
<keyword evidence="9 10" id="KW-0119">Carbohydrate metabolism</keyword>
<dbReference type="PANTHER" id="PTHR39191:SF1">
    <property type="entry name" value="DUF4922 DOMAIN-CONTAINING PROTEIN"/>
    <property type="match status" value="1"/>
</dbReference>
<dbReference type="UniPathway" id="UPA00214"/>
<dbReference type="InterPro" id="IPR000766">
    <property type="entry name" value="GalP_uridyl_Trfase_II"/>
</dbReference>
<evidence type="ECO:0000256" key="9">
    <source>
        <dbReference type="ARBA" id="ARBA00023277"/>
    </source>
</evidence>
<keyword evidence="7 10" id="KW-0548">Nucleotidyltransferase</keyword>
<evidence type="ECO:0000256" key="5">
    <source>
        <dbReference type="ARBA" id="ARBA00022490"/>
    </source>
</evidence>
<protein>
    <recommendedName>
        <fullName evidence="10">Galactose-1-phosphate uridylyltransferase</fullName>
        <shortName evidence="10">Gal-1-P uridylyltransferase</shortName>
        <ecNumber evidence="10">2.7.7.12</ecNumber>
    </recommendedName>
    <alternativeName>
        <fullName evidence="10">UDP-glucose--hexose-1-phosphate uridylyltransferase</fullName>
    </alternativeName>
</protein>
<dbReference type="GO" id="GO:0006012">
    <property type="term" value="P:galactose metabolic process"/>
    <property type="evidence" value="ECO:0007669"/>
    <property type="project" value="UniProtKB-UniRule"/>
</dbReference>
<dbReference type="PROSITE" id="PS01163">
    <property type="entry name" value="GAL_P_UDP_TRANSF_II"/>
    <property type="match status" value="1"/>
</dbReference>
<dbReference type="Pfam" id="PF02744">
    <property type="entry name" value="GalP_UDP_tr_C"/>
    <property type="match status" value="1"/>
</dbReference>
<comment type="similarity">
    <text evidence="4 10">Belongs to the galactose-1-phosphate uridylyltransferase type 2 family.</text>
</comment>
<evidence type="ECO:0000259" key="12">
    <source>
        <dbReference type="Pfam" id="PF02744"/>
    </source>
</evidence>
<comment type="pathway">
    <text evidence="3 10">Carbohydrate metabolism; galactose metabolism.</text>
</comment>
<comment type="catalytic activity">
    <reaction evidence="1 10">
        <text>alpha-D-galactose 1-phosphate + UDP-alpha-D-glucose = alpha-D-glucose 1-phosphate + UDP-alpha-D-galactose</text>
        <dbReference type="Rhea" id="RHEA:13989"/>
        <dbReference type="ChEBI" id="CHEBI:58336"/>
        <dbReference type="ChEBI" id="CHEBI:58601"/>
        <dbReference type="ChEBI" id="CHEBI:58885"/>
        <dbReference type="ChEBI" id="CHEBI:66914"/>
        <dbReference type="EC" id="2.7.7.12"/>
    </reaction>
</comment>
<dbReference type="EC" id="2.7.7.12" evidence="10"/>
<dbReference type="GO" id="GO:0005737">
    <property type="term" value="C:cytoplasm"/>
    <property type="evidence" value="ECO:0007669"/>
    <property type="project" value="UniProtKB-SubCell"/>
</dbReference>
<dbReference type="AlphaFoldDB" id="A0A6N2ZS76"/>
<dbReference type="PANTHER" id="PTHR39191">
    <property type="entry name" value="GALACTOSE-1-PHOSPHATE URIDYLYLTRANSFERASE"/>
    <property type="match status" value="1"/>
</dbReference>
<dbReference type="NCBIfam" id="NF003633">
    <property type="entry name" value="PRK05270.2-2"/>
    <property type="match status" value="1"/>
</dbReference>
<dbReference type="InterPro" id="IPR005850">
    <property type="entry name" value="GalP_Utransf_C"/>
</dbReference>
<evidence type="ECO:0000256" key="4">
    <source>
        <dbReference type="ARBA" id="ARBA00008706"/>
    </source>
</evidence>
<dbReference type="NCBIfam" id="TIGR01239">
    <property type="entry name" value="galT_2"/>
    <property type="match status" value="1"/>
</dbReference>
<evidence type="ECO:0000313" key="13">
    <source>
        <dbReference type="EMBL" id="VYT82279.1"/>
    </source>
</evidence>
<name>A0A6N2ZS76_STASI</name>
<evidence type="ECO:0000256" key="2">
    <source>
        <dbReference type="ARBA" id="ARBA00004496"/>
    </source>
</evidence>
<dbReference type="HAMAP" id="MF_00571">
    <property type="entry name" value="GalP_UDP_trans"/>
    <property type="match status" value="1"/>
</dbReference>
<accession>A0A6N2ZS76</accession>
<reference evidence="13" key="1">
    <citation type="submission" date="2019-11" db="EMBL/GenBank/DDBJ databases">
        <authorList>
            <person name="Feng L."/>
        </authorList>
    </citation>
    <scope>NUCLEOTIDE SEQUENCE</scope>
    <source>
        <strain evidence="13">SsimulansLFYP27</strain>
    </source>
</reference>
<dbReference type="InterPro" id="IPR005849">
    <property type="entry name" value="GalP_Utransf_N"/>
</dbReference>
<evidence type="ECO:0000256" key="6">
    <source>
        <dbReference type="ARBA" id="ARBA00022679"/>
    </source>
</evidence>
<dbReference type="InterPro" id="IPR023425">
    <property type="entry name" value="GalP_uridyl_Trfase_II_CS"/>
</dbReference>
<sequence>MKLNQQLIQRFISYAVEYGDFEKEDAFYIQNLVLEITQAEDIEHEERDISELDTPNAIAQHWINRMIEHHLIEDAVYQKEMVETKLLDLITPKPSTINRNFRQLYQDSPEKATQYLYDICMRNHYIKADAIAQNIHFYTPTNYGDLEITINMSKPEKDAKEIAAAREAKQTSYPLCALCMENEGYQGSVTQAARRNHRIARIKLDGEDWGFQFSPYAYFPEHSIVLSAQHVPMKIGRQTFVNLLDFVKQFPHYFAGSNADLPIVGGSILSHNHYQTGRHTFPMDNATEIERFTIDDYPEVEAVLLDWPMSVIRLKGNNQAQLIDAAEHIFNQWNAYSDESVQVKAQSEAGERHHTITPIARYRQETGRFELDLVLRDNQTSEDYPDGIFHPHQDVQHIKKENIGLIEVMGTAILPARLKHELKQVEQYVLGETDIDLGVHQDFADELKEKHQFTPENAEGIVLDAVGQKFKRVLEDAGVFKRDTEGLEAFKRFVQTL</sequence>
<proteinExistence type="inferred from homology"/>
<gene>
    <name evidence="10 13" type="primary">galT</name>
    <name evidence="13" type="ORF">SSLFYP27_00723</name>
</gene>
<keyword evidence="6 10" id="KW-0808">Transferase</keyword>
<evidence type="ECO:0000256" key="7">
    <source>
        <dbReference type="ARBA" id="ARBA00022695"/>
    </source>
</evidence>
<evidence type="ECO:0000256" key="1">
    <source>
        <dbReference type="ARBA" id="ARBA00001107"/>
    </source>
</evidence>
<evidence type="ECO:0000256" key="3">
    <source>
        <dbReference type="ARBA" id="ARBA00004947"/>
    </source>
</evidence>
<dbReference type="EMBL" id="CACRUO010000020">
    <property type="protein sequence ID" value="VYT82279.1"/>
    <property type="molecule type" value="Genomic_DNA"/>
</dbReference>
<keyword evidence="8 10" id="KW-0299">Galactose metabolism</keyword>
<evidence type="ECO:0000256" key="10">
    <source>
        <dbReference type="HAMAP-Rule" id="MF_00571"/>
    </source>
</evidence>